<dbReference type="Gene3D" id="3.40.50.720">
    <property type="entry name" value="NAD(P)-binding Rossmann-like Domain"/>
    <property type="match status" value="1"/>
</dbReference>
<keyword evidence="7" id="KW-0028">Amino-acid biosynthesis</keyword>
<evidence type="ECO:0000256" key="8">
    <source>
        <dbReference type="ARBA" id="ARBA00023268"/>
    </source>
</evidence>
<dbReference type="InterPro" id="IPR000672">
    <property type="entry name" value="THF_DH/CycHdrlase"/>
</dbReference>
<dbReference type="InterPro" id="IPR036291">
    <property type="entry name" value="NAD(P)-bd_dom_sf"/>
</dbReference>
<organism evidence="11 12">
    <name type="scientific">Candidatus Daviesbacteria bacterium RIFCSPLOWO2_01_FULL_40_24</name>
    <dbReference type="NCBI Taxonomy" id="1797787"/>
    <lineage>
        <taxon>Bacteria</taxon>
        <taxon>Candidatus Daviesiibacteriota</taxon>
    </lineage>
</organism>
<gene>
    <name evidence="11" type="ORF">A3B49_01830</name>
</gene>
<evidence type="ECO:0000259" key="9">
    <source>
        <dbReference type="Pfam" id="PF00763"/>
    </source>
</evidence>
<dbReference type="Proteomes" id="UP000178017">
    <property type="component" value="Unassembled WGS sequence"/>
</dbReference>
<keyword evidence="6" id="KW-0560">Oxidoreductase</keyword>
<feature type="domain" description="Tetrahydrofolate dehydrogenase/cyclohydrolase catalytic" evidence="9">
    <location>
        <begin position="1"/>
        <end position="71"/>
    </location>
</feature>
<dbReference type="Pfam" id="PF00763">
    <property type="entry name" value="THF_DHG_CYH"/>
    <property type="match status" value="1"/>
</dbReference>
<dbReference type="SUPFAM" id="SSF51735">
    <property type="entry name" value="NAD(P)-binding Rossmann-fold domains"/>
    <property type="match status" value="1"/>
</dbReference>
<dbReference type="Pfam" id="PF02882">
    <property type="entry name" value="THF_DHG_CYH_C"/>
    <property type="match status" value="1"/>
</dbReference>
<feature type="domain" description="Tetrahydrofolate dehydrogenase/cyclohydrolase NAD(P)-binding" evidence="10">
    <location>
        <begin position="83"/>
        <end position="216"/>
    </location>
</feature>
<keyword evidence="7" id="KW-0486">Methionine biosynthesis</keyword>
<sequence>MKKSKAEEVGIEFRVENYNTKTLYNDLQDKVNQYNQSEVVDGIMVQLPLPLDLTVFRSDLLRLINTDKDVDGLTEEGQRVFLPATVKSVVSILNAEVKGWQEQRIGVVGSEGEVGKPLLRFLEQSNLGVKPLRIDRGQGDLDHDLTLCGIVISCVGRENLIKAEMIKEGAVLIDVGLGDFDVSCFAKASKYTGKFGGVGPMTVISLMENVVESFSRRI</sequence>
<proteinExistence type="predicted"/>
<keyword evidence="2" id="KW-0554">One-carbon metabolism</keyword>
<evidence type="ECO:0000256" key="7">
    <source>
        <dbReference type="ARBA" id="ARBA00023167"/>
    </source>
</evidence>
<evidence type="ECO:0008006" key="13">
    <source>
        <dbReference type="Google" id="ProtNLM"/>
    </source>
</evidence>
<name>A0A1F5MJI3_9BACT</name>
<evidence type="ECO:0000256" key="4">
    <source>
        <dbReference type="ARBA" id="ARBA00022801"/>
    </source>
</evidence>
<comment type="pathway">
    <text evidence="1">One-carbon metabolism; tetrahydrofolate interconversion.</text>
</comment>
<dbReference type="GO" id="GO:0005829">
    <property type="term" value="C:cytosol"/>
    <property type="evidence" value="ECO:0007669"/>
    <property type="project" value="TreeGrafter"/>
</dbReference>
<evidence type="ECO:0000256" key="1">
    <source>
        <dbReference type="ARBA" id="ARBA00004777"/>
    </source>
</evidence>
<dbReference type="SUPFAM" id="SSF53223">
    <property type="entry name" value="Aminoacid dehydrogenase-like, N-terminal domain"/>
    <property type="match status" value="1"/>
</dbReference>
<dbReference type="AlphaFoldDB" id="A0A1F5MJI3"/>
<protein>
    <recommendedName>
        <fullName evidence="13">Methenyltetrahydrofolate cyclohydrolase</fullName>
    </recommendedName>
</protein>
<dbReference type="InterPro" id="IPR046346">
    <property type="entry name" value="Aminoacid_DH-like_N_sf"/>
</dbReference>
<keyword evidence="4" id="KW-0378">Hydrolase</keyword>
<dbReference type="GO" id="GO:0004488">
    <property type="term" value="F:methylenetetrahydrofolate dehydrogenase (NADP+) activity"/>
    <property type="evidence" value="ECO:0007669"/>
    <property type="project" value="InterPro"/>
</dbReference>
<dbReference type="PRINTS" id="PR00085">
    <property type="entry name" value="THFDHDRGNASE"/>
</dbReference>
<evidence type="ECO:0000313" key="12">
    <source>
        <dbReference type="Proteomes" id="UP000178017"/>
    </source>
</evidence>
<keyword evidence="3" id="KW-0658">Purine biosynthesis</keyword>
<dbReference type="InterPro" id="IPR020630">
    <property type="entry name" value="THF_DH/CycHdrlase_cat_dom"/>
</dbReference>
<dbReference type="GO" id="GO:0004477">
    <property type="term" value="F:methenyltetrahydrofolate cyclohydrolase activity"/>
    <property type="evidence" value="ECO:0007669"/>
    <property type="project" value="TreeGrafter"/>
</dbReference>
<evidence type="ECO:0000313" key="11">
    <source>
        <dbReference type="EMBL" id="OGE65534.1"/>
    </source>
</evidence>
<dbReference type="PANTHER" id="PTHR48099:SF5">
    <property type="entry name" value="C-1-TETRAHYDROFOLATE SYNTHASE, CYTOPLASMIC"/>
    <property type="match status" value="1"/>
</dbReference>
<evidence type="ECO:0000256" key="2">
    <source>
        <dbReference type="ARBA" id="ARBA00022563"/>
    </source>
</evidence>
<dbReference type="PANTHER" id="PTHR48099">
    <property type="entry name" value="C-1-TETRAHYDROFOLATE SYNTHASE, CYTOPLASMIC-RELATED"/>
    <property type="match status" value="1"/>
</dbReference>
<keyword evidence="8" id="KW-0511">Multifunctional enzyme</keyword>
<dbReference type="GO" id="GO:0035999">
    <property type="term" value="P:tetrahydrofolate interconversion"/>
    <property type="evidence" value="ECO:0007669"/>
    <property type="project" value="TreeGrafter"/>
</dbReference>
<dbReference type="GO" id="GO:0006164">
    <property type="term" value="P:purine nucleotide biosynthetic process"/>
    <property type="evidence" value="ECO:0007669"/>
    <property type="project" value="UniProtKB-KW"/>
</dbReference>
<dbReference type="InterPro" id="IPR020631">
    <property type="entry name" value="THF_DH/CycHdrlase_NAD-bd_dom"/>
</dbReference>
<dbReference type="Gene3D" id="3.40.50.10860">
    <property type="entry name" value="Leucine Dehydrogenase, chain A, domain 1"/>
    <property type="match status" value="1"/>
</dbReference>
<reference evidence="11 12" key="1">
    <citation type="journal article" date="2016" name="Nat. Commun.">
        <title>Thousands of microbial genomes shed light on interconnected biogeochemical processes in an aquifer system.</title>
        <authorList>
            <person name="Anantharaman K."/>
            <person name="Brown C.T."/>
            <person name="Hug L.A."/>
            <person name="Sharon I."/>
            <person name="Castelle C.J."/>
            <person name="Probst A.J."/>
            <person name="Thomas B.C."/>
            <person name="Singh A."/>
            <person name="Wilkins M.J."/>
            <person name="Karaoz U."/>
            <person name="Brodie E.L."/>
            <person name="Williams K.H."/>
            <person name="Hubbard S.S."/>
            <person name="Banfield J.F."/>
        </authorList>
    </citation>
    <scope>NUCLEOTIDE SEQUENCE [LARGE SCALE GENOMIC DNA]</scope>
</reference>
<evidence type="ECO:0000256" key="6">
    <source>
        <dbReference type="ARBA" id="ARBA00023002"/>
    </source>
</evidence>
<dbReference type="EMBL" id="MFDO01000016">
    <property type="protein sequence ID" value="OGE65534.1"/>
    <property type="molecule type" value="Genomic_DNA"/>
</dbReference>
<accession>A0A1F5MJI3</accession>
<evidence type="ECO:0000259" key="10">
    <source>
        <dbReference type="Pfam" id="PF02882"/>
    </source>
</evidence>
<comment type="caution">
    <text evidence="11">The sequence shown here is derived from an EMBL/GenBank/DDBJ whole genome shotgun (WGS) entry which is preliminary data.</text>
</comment>
<evidence type="ECO:0000256" key="5">
    <source>
        <dbReference type="ARBA" id="ARBA00022857"/>
    </source>
</evidence>
<dbReference type="GO" id="GO:0009086">
    <property type="term" value="P:methionine biosynthetic process"/>
    <property type="evidence" value="ECO:0007669"/>
    <property type="project" value="UniProtKB-KW"/>
</dbReference>
<keyword evidence="5" id="KW-0521">NADP</keyword>
<evidence type="ECO:0000256" key="3">
    <source>
        <dbReference type="ARBA" id="ARBA00022755"/>
    </source>
</evidence>